<feature type="transmembrane region" description="Helical" evidence="1">
    <location>
        <begin position="402"/>
        <end position="426"/>
    </location>
</feature>
<evidence type="ECO:0000313" key="2">
    <source>
        <dbReference type="EMBL" id="WYX99520.1"/>
    </source>
</evidence>
<feature type="transmembrane region" description="Helical" evidence="1">
    <location>
        <begin position="200"/>
        <end position="220"/>
    </location>
</feature>
<dbReference type="AlphaFoldDB" id="A0AAX4NDB9"/>
<evidence type="ECO:0008006" key="4">
    <source>
        <dbReference type="Google" id="ProtNLM"/>
    </source>
</evidence>
<feature type="transmembrane region" description="Helical" evidence="1">
    <location>
        <begin position="512"/>
        <end position="530"/>
    </location>
</feature>
<dbReference type="PIRSF" id="PIRSF018875">
    <property type="entry name" value="UCP018875_ABC_perm"/>
    <property type="match status" value="1"/>
</dbReference>
<dbReference type="Proteomes" id="UP001451606">
    <property type="component" value="Chromosome"/>
</dbReference>
<keyword evidence="1" id="KW-0472">Membrane</keyword>
<sequence>MKSPKTFIGKRIMIEQRYLAIKNSNRFNKRFRKGGEEATSYLSQSIKISYLASSVSFIIFSTILSEPYFGSGGSMRGLSNLTFLLYVYLMMISIYSSLIFFNTIKTNNLLEPLSSLPIRSGYGVLWSSWFRYTGSASIFVIIPPLVLFYSKFGSITGIVFGITWAFIITLFGFLAGSTISVFVSSHFNEKRRSFSNSIRGILRILVVISIFLFFEISVYLPKDIPFVIPSLSGPESYFVFFANIPYLVYGHYFYASQYIYGILTTFLYAFLTYIFYKKVGPIIYNDLNTTISKLSTGFEKKEFHFPAYGFYRSLIMKEFRTIFRKSQNLVLFFIPVFFILPTLISVLFYGDIQSVSFSSVYYSLISVVVVCSSFYSLVMVISEGSGIDVLKSLPIKTGQIIFAKNIVGLTVFIFIVVPITVVLLFYSGSPLYLYFIIILDLLSAYIFSSLFNMRRLYRKIPDGSSTVNFYSFGGNMGLAILFAFTIILIMLPVAISIAGTYELFGSYMGHPVVFYSINGSVNFVGLLMAARTVSITP</sequence>
<feature type="transmembrane region" description="Helical" evidence="1">
    <location>
        <begin position="329"/>
        <end position="349"/>
    </location>
</feature>
<feature type="transmembrane region" description="Helical" evidence="1">
    <location>
        <begin position="472"/>
        <end position="500"/>
    </location>
</feature>
<evidence type="ECO:0000313" key="3">
    <source>
        <dbReference type="Proteomes" id="UP001451606"/>
    </source>
</evidence>
<accession>A0AAX4NDB9</accession>
<dbReference type="EMBL" id="CP133772">
    <property type="protein sequence ID" value="WYX99520.1"/>
    <property type="molecule type" value="Genomic_DNA"/>
</dbReference>
<dbReference type="Pfam" id="PF09847">
    <property type="entry name" value="12TM_1"/>
    <property type="match status" value="1"/>
</dbReference>
<feature type="transmembrane region" description="Helical" evidence="1">
    <location>
        <begin position="155"/>
        <end position="179"/>
    </location>
</feature>
<feature type="transmembrane region" description="Helical" evidence="1">
    <location>
        <begin position="48"/>
        <end position="69"/>
    </location>
</feature>
<feature type="transmembrane region" description="Helical" evidence="1">
    <location>
        <begin position="432"/>
        <end position="451"/>
    </location>
</feature>
<feature type="transmembrane region" description="Helical" evidence="1">
    <location>
        <begin position="129"/>
        <end position="149"/>
    </location>
</feature>
<dbReference type="GeneID" id="95966776"/>
<dbReference type="RefSeq" id="WP_393971494.1">
    <property type="nucleotide sequence ID" value="NZ_CP133772.1"/>
</dbReference>
<dbReference type="InterPro" id="IPR054100">
    <property type="entry name" value="12TM_1_arc"/>
</dbReference>
<feature type="transmembrane region" description="Helical" evidence="1">
    <location>
        <begin position="258"/>
        <end position="276"/>
    </location>
</feature>
<reference evidence="2 3" key="1">
    <citation type="submission" date="2023-09" db="EMBL/GenBank/DDBJ databases">
        <authorList>
            <person name="Golyshina O.V."/>
            <person name="Lunev E.A."/>
            <person name="Bargiela R."/>
            <person name="Gaines M.C."/>
            <person name="Daum B."/>
            <person name="Bale N.J."/>
            <person name="Koenen M."/>
            <person name="Sinninghe Damst J.S."/>
            <person name="Yakimov M."/>
            <person name="Golyshin P.N."/>
        </authorList>
    </citation>
    <scope>NUCLEOTIDE SEQUENCE [LARGE SCALE GENOMIC DNA]</scope>
    <source>
        <strain evidence="2 3">M1</strain>
    </source>
</reference>
<feature type="transmembrane region" description="Helical" evidence="1">
    <location>
        <begin position="361"/>
        <end position="381"/>
    </location>
</feature>
<organism evidence="2 3">
    <name type="scientific">Oxyplasma meridianum</name>
    <dbReference type="NCBI Taxonomy" id="3073602"/>
    <lineage>
        <taxon>Archaea</taxon>
        <taxon>Methanobacteriati</taxon>
        <taxon>Thermoplasmatota</taxon>
        <taxon>Thermoplasmata</taxon>
        <taxon>Thermoplasmatales</taxon>
        <taxon>Thermoplasmataceae</taxon>
        <taxon>Oxyplasma</taxon>
    </lineage>
</organism>
<name>A0AAX4NDB9_9ARCH</name>
<keyword evidence="1" id="KW-0812">Transmembrane</keyword>
<dbReference type="KEGG" id="omr:OXIME_000052"/>
<protein>
    <recommendedName>
        <fullName evidence="4">Permease</fullName>
    </recommendedName>
</protein>
<proteinExistence type="predicted"/>
<keyword evidence="1" id="KW-1133">Transmembrane helix</keyword>
<dbReference type="InterPro" id="IPR018646">
    <property type="entry name" value="12TM_1"/>
</dbReference>
<keyword evidence="3" id="KW-1185">Reference proteome</keyword>
<gene>
    <name evidence="2" type="ORF">OXIME_000052</name>
</gene>
<feature type="transmembrane region" description="Helical" evidence="1">
    <location>
        <begin position="81"/>
        <end position="101"/>
    </location>
</feature>
<evidence type="ECO:0000256" key="1">
    <source>
        <dbReference type="SAM" id="Phobius"/>
    </source>
</evidence>